<dbReference type="AlphaFoldDB" id="A0A0A9GPX2"/>
<protein>
    <submittedName>
        <fullName evidence="1">Uncharacterized protein</fullName>
    </submittedName>
</protein>
<organism evidence="1">
    <name type="scientific">Arundo donax</name>
    <name type="common">Giant reed</name>
    <name type="synonym">Donax arundinaceus</name>
    <dbReference type="NCBI Taxonomy" id="35708"/>
    <lineage>
        <taxon>Eukaryota</taxon>
        <taxon>Viridiplantae</taxon>
        <taxon>Streptophyta</taxon>
        <taxon>Embryophyta</taxon>
        <taxon>Tracheophyta</taxon>
        <taxon>Spermatophyta</taxon>
        <taxon>Magnoliopsida</taxon>
        <taxon>Liliopsida</taxon>
        <taxon>Poales</taxon>
        <taxon>Poaceae</taxon>
        <taxon>PACMAD clade</taxon>
        <taxon>Arundinoideae</taxon>
        <taxon>Arundineae</taxon>
        <taxon>Arundo</taxon>
    </lineage>
</organism>
<reference evidence="1" key="2">
    <citation type="journal article" date="2015" name="Data Brief">
        <title>Shoot transcriptome of the giant reed, Arundo donax.</title>
        <authorList>
            <person name="Barrero R.A."/>
            <person name="Guerrero F.D."/>
            <person name="Moolhuijzen P."/>
            <person name="Goolsby J.A."/>
            <person name="Tidwell J."/>
            <person name="Bellgard S.E."/>
            <person name="Bellgard M.I."/>
        </authorList>
    </citation>
    <scope>NUCLEOTIDE SEQUENCE</scope>
    <source>
        <tissue evidence="1">Shoot tissue taken approximately 20 cm above the soil surface</tissue>
    </source>
</reference>
<reference evidence="1" key="1">
    <citation type="submission" date="2014-09" db="EMBL/GenBank/DDBJ databases">
        <authorList>
            <person name="Magalhaes I.L.F."/>
            <person name="Oliveira U."/>
            <person name="Santos F.R."/>
            <person name="Vidigal T.H.D.A."/>
            <person name="Brescovit A.D."/>
            <person name="Santos A.J."/>
        </authorList>
    </citation>
    <scope>NUCLEOTIDE SEQUENCE</scope>
    <source>
        <tissue evidence="1">Shoot tissue taken approximately 20 cm above the soil surface</tissue>
    </source>
</reference>
<sequence>MTEIFNWCNLKECVAWNNRLIMERQSSYTYIGKEPIWLIESVPINQGILGYSITPHKAGYQECGCMP</sequence>
<evidence type="ECO:0000313" key="1">
    <source>
        <dbReference type="EMBL" id="JAE26527.1"/>
    </source>
</evidence>
<dbReference type="EMBL" id="GBRH01171369">
    <property type="protein sequence ID" value="JAE26527.1"/>
    <property type="molecule type" value="Transcribed_RNA"/>
</dbReference>
<proteinExistence type="predicted"/>
<name>A0A0A9GPX2_ARUDO</name>
<accession>A0A0A9GPX2</accession>